<proteinExistence type="predicted"/>
<keyword evidence="4" id="KW-1185">Reference proteome</keyword>
<evidence type="ECO:0000313" key="3">
    <source>
        <dbReference type="EMBL" id="KAF5388310.1"/>
    </source>
</evidence>
<reference evidence="3 4" key="1">
    <citation type="journal article" date="2020" name="ISME J.">
        <title>Uncovering the hidden diversity of litter-decomposition mechanisms in mushroom-forming fungi.</title>
        <authorList>
            <person name="Floudas D."/>
            <person name="Bentzer J."/>
            <person name="Ahren D."/>
            <person name="Johansson T."/>
            <person name="Persson P."/>
            <person name="Tunlid A."/>
        </authorList>
    </citation>
    <scope>NUCLEOTIDE SEQUENCE [LARGE SCALE GENOMIC DNA]</scope>
    <source>
        <strain evidence="3 4">CBS 661.87</strain>
    </source>
</reference>
<dbReference type="InterPro" id="IPR045154">
    <property type="entry name" value="PCF11-like"/>
</dbReference>
<dbReference type="PROSITE" id="PS51391">
    <property type="entry name" value="CID"/>
    <property type="match status" value="1"/>
</dbReference>
<dbReference type="GO" id="GO:0003729">
    <property type="term" value="F:mRNA binding"/>
    <property type="evidence" value="ECO:0007669"/>
    <property type="project" value="InterPro"/>
</dbReference>
<accession>A0A8H5MBF1</accession>
<evidence type="ECO:0000256" key="1">
    <source>
        <dbReference type="SAM" id="MobiDB-lite"/>
    </source>
</evidence>
<dbReference type="SMART" id="SM00582">
    <property type="entry name" value="RPR"/>
    <property type="match status" value="1"/>
</dbReference>
<dbReference type="EMBL" id="JAACJP010000001">
    <property type="protein sequence ID" value="KAF5388310.1"/>
    <property type="molecule type" value="Genomic_DNA"/>
</dbReference>
<dbReference type="CDD" id="cd16982">
    <property type="entry name" value="CID_Pcf11"/>
    <property type="match status" value="1"/>
</dbReference>
<feature type="region of interest" description="Disordered" evidence="1">
    <location>
        <begin position="585"/>
        <end position="660"/>
    </location>
</feature>
<dbReference type="GO" id="GO:0005737">
    <property type="term" value="C:cytoplasm"/>
    <property type="evidence" value="ECO:0007669"/>
    <property type="project" value="TreeGrafter"/>
</dbReference>
<dbReference type="GO" id="GO:0000993">
    <property type="term" value="F:RNA polymerase II complex binding"/>
    <property type="evidence" value="ECO:0007669"/>
    <property type="project" value="InterPro"/>
</dbReference>
<dbReference type="PANTHER" id="PTHR15921">
    <property type="entry name" value="PRE-MRNA CLEAVAGE COMPLEX II"/>
    <property type="match status" value="1"/>
</dbReference>
<protein>
    <recommendedName>
        <fullName evidence="2">CID domain-containing protein</fullName>
    </recommendedName>
</protein>
<dbReference type="OrthoDB" id="2129491at2759"/>
<name>A0A8H5MBF1_9AGAR</name>
<dbReference type="SUPFAM" id="SSF48464">
    <property type="entry name" value="ENTH/VHS domain"/>
    <property type="match status" value="1"/>
</dbReference>
<dbReference type="AlphaFoldDB" id="A0A8H5MBF1"/>
<dbReference type="Gene3D" id="1.25.40.90">
    <property type="match status" value="1"/>
</dbReference>
<dbReference type="InterPro" id="IPR054127">
    <property type="entry name" value="Pcf11_C"/>
</dbReference>
<dbReference type="FunFam" id="1.25.40.90:FF:000016">
    <property type="entry name" value="mRNA cleavage factor complex component Pcf11"/>
    <property type="match status" value="1"/>
</dbReference>
<dbReference type="GO" id="GO:0005849">
    <property type="term" value="C:mRNA cleavage factor complex"/>
    <property type="evidence" value="ECO:0007669"/>
    <property type="project" value="TreeGrafter"/>
</dbReference>
<dbReference type="Proteomes" id="UP000565441">
    <property type="component" value="Unassembled WGS sequence"/>
</dbReference>
<feature type="region of interest" description="Disordered" evidence="1">
    <location>
        <begin position="313"/>
        <end position="332"/>
    </location>
</feature>
<dbReference type="GO" id="GO:0031124">
    <property type="term" value="P:mRNA 3'-end processing"/>
    <property type="evidence" value="ECO:0007669"/>
    <property type="project" value="InterPro"/>
</dbReference>
<dbReference type="InterPro" id="IPR008942">
    <property type="entry name" value="ENTH_VHS"/>
</dbReference>
<dbReference type="Pfam" id="PF04818">
    <property type="entry name" value="CID"/>
    <property type="match status" value="1"/>
</dbReference>
<sequence length="660" mass="73044">MSLYTSQSHYGQPPYSHYSQPVAHNGYPYQYQQPPPPIPPAPVYHQLDPVSFRREYTNRLSELNVNSRPIIQNLSMLAQEYSRYAEIVAQCLEAHIRRSYIKHRQVPPWMKLPAFYLLDAISKNVYEPYARVFAVFVVPLFLETYGQIDENTRSKMEEMLLTWRTGNPQSKELFGVPPQVAIERGVWGDSGSSHNSSGFYNGSGHITKAQVLSELEFTLGQKERALQANPYDSTSQNHVNVLHQLRKLVEAGVSQEELQQILAQLRSLVRGPVPQPSPATVTHANWQPQQVYSTQPTTQPPFPSNVPYPTDGVKGEGSHTSIVPPSTSTPTPALAPPPEIANLLSTLLKAGVVSASGTPQGAGATAKEEAAKQEIVENDTLEREASRAYRQAILSQPIRLTSADITRKRPQIVEFLYDQLAAQCKQCGIRFADTIIGKKNMEDHLDMHFRQNRKANQNIGRGHSRSWFIGVEDWVHDLTNAKGKGRADGVQRLNPKAAAAAEVAKRDAELRAMFVVVPNGAEATPVSCPICKETLKSEFFEDNEDWVWKNAVMKDDRVYHATCHAEALASTNSLAARLRFELATGRSRSTTPEAPSLRATPPPSTLRDSKSKSPSFSPSLEAKLAGTKRKVDQNDSTITGEADGTPPFKKLALSPLSAPS</sequence>
<dbReference type="GO" id="GO:0006369">
    <property type="term" value="P:termination of RNA polymerase II transcription"/>
    <property type="evidence" value="ECO:0007669"/>
    <property type="project" value="InterPro"/>
</dbReference>
<comment type="caution">
    <text evidence="3">The sequence shown here is derived from an EMBL/GenBank/DDBJ whole genome shotgun (WGS) entry which is preliminary data.</text>
</comment>
<feature type="domain" description="CID" evidence="2">
    <location>
        <begin position="48"/>
        <end position="190"/>
    </location>
</feature>
<evidence type="ECO:0000313" key="4">
    <source>
        <dbReference type="Proteomes" id="UP000565441"/>
    </source>
</evidence>
<dbReference type="Pfam" id="PF21936">
    <property type="entry name" value="Pcf11_C"/>
    <property type="match status" value="1"/>
</dbReference>
<dbReference type="InterPro" id="IPR006569">
    <property type="entry name" value="CID_dom"/>
</dbReference>
<dbReference type="PANTHER" id="PTHR15921:SF3">
    <property type="entry name" value="PRE-MRNA CLEAVAGE COMPLEX 2 PROTEIN PCF11"/>
    <property type="match status" value="1"/>
</dbReference>
<dbReference type="InterPro" id="IPR047415">
    <property type="entry name" value="Pcf11_CID"/>
</dbReference>
<gene>
    <name evidence="3" type="ORF">D9615_000505</name>
</gene>
<organism evidence="3 4">
    <name type="scientific">Tricholomella constricta</name>
    <dbReference type="NCBI Taxonomy" id="117010"/>
    <lineage>
        <taxon>Eukaryota</taxon>
        <taxon>Fungi</taxon>
        <taxon>Dikarya</taxon>
        <taxon>Basidiomycota</taxon>
        <taxon>Agaricomycotina</taxon>
        <taxon>Agaricomycetes</taxon>
        <taxon>Agaricomycetidae</taxon>
        <taxon>Agaricales</taxon>
        <taxon>Tricholomatineae</taxon>
        <taxon>Lyophyllaceae</taxon>
        <taxon>Tricholomella</taxon>
    </lineage>
</organism>
<evidence type="ECO:0000259" key="2">
    <source>
        <dbReference type="PROSITE" id="PS51391"/>
    </source>
</evidence>